<evidence type="ECO:0000313" key="3">
    <source>
        <dbReference type="EMBL" id="EGN58250.1"/>
    </source>
</evidence>
<dbReference type="PROSITE" id="PS51257">
    <property type="entry name" value="PROKAR_LIPOPROTEIN"/>
    <property type="match status" value="1"/>
</dbReference>
<dbReference type="EMBL" id="GL945016">
    <property type="protein sequence ID" value="EGN58250.1"/>
    <property type="molecule type" value="Genomic_DNA"/>
</dbReference>
<dbReference type="HOGENOM" id="CLU_037516_0_0_10"/>
<keyword evidence="4" id="KW-1185">Reference proteome</keyword>
<feature type="transmembrane region" description="Helical" evidence="1">
    <location>
        <begin position="357"/>
        <end position="375"/>
    </location>
</feature>
<accession>F8N585</accession>
<dbReference type="STRING" id="688246.Premu_0043"/>
<sequence>MYLLKRFQAALIIISIISCFFACSGNQDAKLQAVENLLDNRNNDSASLVLNQIDNYNLKGDAEKYKYALLRIRLNNQEGVVLESDSIIRQCLKYYASQNDHKNSAECYYYEGQYHYDMGHTKQAFWNMYYADREAKSTDDITLKHKIKECLLDWSNSDEEYKQAIVYGKENYNLSLLSGKKEWIAYSYALMATTYYGLGKTDRADELLNKSLMYISSIPRKEQSNFYVSLGSSLIYKSPKKAEVYFNKALAVYPQPSVYSGFCILEFQRGNVEKAEEYFKKALQAKDMSTIEFTYQNMQSLYAASGDYKKAYTTLVNLTRLQEKQFKEKKDNNLLIIQKNFENQMKNQEIREMATKGIFIVILAILAVVSIYFWLHFKNEKWMKDSLQTQLVLNVYKERLEKIKKLKSLDKNDSDSEQEAKIKKKISEFQDLQSKILYKGKALYQDILDGKNTHTWNKKDFEHFLEYYKLIDLPFITHLQTDYDHLSPRYQFFLVLKEMGKTDEEIQGILAVSSTTVRTTKSRIKSSKLD</sequence>
<proteinExistence type="predicted"/>
<keyword evidence="1" id="KW-0812">Transmembrane</keyword>
<keyword evidence="1" id="KW-0472">Membrane</keyword>
<dbReference type="Gene3D" id="1.25.40.10">
    <property type="entry name" value="Tetratricopeptide repeat domain"/>
    <property type="match status" value="2"/>
</dbReference>
<keyword evidence="1" id="KW-1133">Transmembrane helix</keyword>
<organism evidence="3 4">
    <name type="scientific">Hallella multisaccharivorax DSM 17128</name>
    <dbReference type="NCBI Taxonomy" id="688246"/>
    <lineage>
        <taxon>Bacteria</taxon>
        <taxon>Pseudomonadati</taxon>
        <taxon>Bacteroidota</taxon>
        <taxon>Bacteroidia</taxon>
        <taxon>Bacteroidales</taxon>
        <taxon>Prevotellaceae</taxon>
        <taxon>Hallella</taxon>
    </lineage>
</organism>
<dbReference type="eggNOG" id="COG0457">
    <property type="taxonomic scope" value="Bacteria"/>
</dbReference>
<dbReference type="SUPFAM" id="SSF48452">
    <property type="entry name" value="TPR-like"/>
    <property type="match status" value="1"/>
</dbReference>
<evidence type="ECO:0000256" key="1">
    <source>
        <dbReference type="SAM" id="Phobius"/>
    </source>
</evidence>
<gene>
    <name evidence="3" type="ORF">Premu_0043</name>
</gene>
<dbReference type="AlphaFoldDB" id="F8N585"/>
<evidence type="ECO:0000256" key="2">
    <source>
        <dbReference type="SAM" id="SignalP"/>
    </source>
</evidence>
<keyword evidence="2" id="KW-0732">Signal</keyword>
<evidence type="ECO:0008006" key="5">
    <source>
        <dbReference type="Google" id="ProtNLM"/>
    </source>
</evidence>
<dbReference type="InterPro" id="IPR011990">
    <property type="entry name" value="TPR-like_helical_dom_sf"/>
</dbReference>
<feature type="signal peptide" evidence="2">
    <location>
        <begin position="1"/>
        <end position="29"/>
    </location>
</feature>
<reference evidence="4" key="1">
    <citation type="journal article" date="2011" name="Stand. Genomic Sci.">
        <title>Non-contiguous finished genome sequence of the opportunistic oral pathogen Prevotella multisaccharivorax type strain (PPPA20).</title>
        <authorList>
            <person name="Pati A."/>
            <person name="Gronow S."/>
            <person name="Lu M."/>
            <person name="Lapidus A."/>
            <person name="Nolan M."/>
            <person name="Lucas S."/>
            <person name="Hammon N."/>
            <person name="Deshpande S."/>
            <person name="Cheng J.F."/>
            <person name="Tapia R."/>
            <person name="Han C."/>
            <person name="Goodwin L."/>
            <person name="Pitluck S."/>
            <person name="Liolios K."/>
            <person name="Pagani I."/>
            <person name="Mavromatis K."/>
            <person name="Mikhailova N."/>
            <person name="Huntemann M."/>
            <person name="Chen A."/>
            <person name="Palaniappan K."/>
            <person name="Land M."/>
            <person name="Hauser L."/>
            <person name="Detter J.C."/>
            <person name="Brambilla E.M."/>
            <person name="Rohde M."/>
            <person name="Goker M."/>
            <person name="Woyke T."/>
            <person name="Bristow J."/>
            <person name="Eisen J.A."/>
            <person name="Markowitz V."/>
            <person name="Hugenholtz P."/>
            <person name="Kyrpides N.C."/>
            <person name="Klenk H.P."/>
            <person name="Ivanova N."/>
        </authorList>
    </citation>
    <scope>NUCLEOTIDE SEQUENCE [LARGE SCALE GENOMIC DNA]</scope>
    <source>
        <strain evidence="4">DSM 17128</strain>
    </source>
</reference>
<name>F8N585_9BACT</name>
<protein>
    <recommendedName>
        <fullName evidence="5">Tetratricopeptide TPR_1 repeat-containing protein</fullName>
    </recommendedName>
</protein>
<evidence type="ECO:0000313" key="4">
    <source>
        <dbReference type="Proteomes" id="UP000002772"/>
    </source>
</evidence>
<feature type="chain" id="PRO_5003381019" description="Tetratricopeptide TPR_1 repeat-containing protein" evidence="2">
    <location>
        <begin position="30"/>
        <end position="530"/>
    </location>
</feature>
<dbReference type="Proteomes" id="UP000002772">
    <property type="component" value="Unassembled WGS sequence"/>
</dbReference>